<proteinExistence type="predicted"/>
<dbReference type="PANTHER" id="PTHR23517">
    <property type="entry name" value="RESISTANCE PROTEIN MDTM, PUTATIVE-RELATED-RELATED"/>
    <property type="match status" value="1"/>
</dbReference>
<dbReference type="Proteomes" id="UP001595912">
    <property type="component" value="Unassembled WGS sequence"/>
</dbReference>
<evidence type="ECO:0000313" key="11">
    <source>
        <dbReference type="Proteomes" id="UP001595912"/>
    </source>
</evidence>
<comment type="subcellular location">
    <subcellularLocation>
        <location evidence="1">Cell membrane</location>
        <topology evidence="1">Multi-pass membrane protein</topology>
    </subcellularLocation>
</comment>
<feature type="compositionally biased region" description="Acidic residues" evidence="7">
    <location>
        <begin position="185"/>
        <end position="205"/>
    </location>
</feature>
<dbReference type="SUPFAM" id="SSF103473">
    <property type="entry name" value="MFS general substrate transporter"/>
    <property type="match status" value="1"/>
</dbReference>
<dbReference type="InterPro" id="IPR011701">
    <property type="entry name" value="MFS"/>
</dbReference>
<feature type="transmembrane region" description="Helical" evidence="8">
    <location>
        <begin position="325"/>
        <end position="346"/>
    </location>
</feature>
<accession>A0ABV9W6Y5</accession>
<organism evidence="10 11">
    <name type="scientific">Dactylosporangium cerinum</name>
    <dbReference type="NCBI Taxonomy" id="1434730"/>
    <lineage>
        <taxon>Bacteria</taxon>
        <taxon>Bacillati</taxon>
        <taxon>Actinomycetota</taxon>
        <taxon>Actinomycetes</taxon>
        <taxon>Micromonosporales</taxon>
        <taxon>Micromonosporaceae</taxon>
        <taxon>Dactylosporangium</taxon>
    </lineage>
</organism>
<evidence type="ECO:0000256" key="1">
    <source>
        <dbReference type="ARBA" id="ARBA00004651"/>
    </source>
</evidence>
<evidence type="ECO:0000256" key="4">
    <source>
        <dbReference type="ARBA" id="ARBA00022692"/>
    </source>
</evidence>
<dbReference type="CDD" id="cd06174">
    <property type="entry name" value="MFS"/>
    <property type="match status" value="1"/>
</dbReference>
<dbReference type="Pfam" id="PF07690">
    <property type="entry name" value="MFS_1"/>
    <property type="match status" value="1"/>
</dbReference>
<feature type="transmembrane region" description="Helical" evidence="8">
    <location>
        <begin position="234"/>
        <end position="255"/>
    </location>
</feature>
<keyword evidence="2" id="KW-0813">Transport</keyword>
<feature type="transmembrane region" description="Helical" evidence="8">
    <location>
        <begin position="267"/>
        <end position="288"/>
    </location>
</feature>
<gene>
    <name evidence="10" type="ORF">ACFPIJ_34110</name>
</gene>
<dbReference type="PANTHER" id="PTHR23517:SF3">
    <property type="entry name" value="INTEGRAL MEMBRANE TRANSPORT PROTEIN"/>
    <property type="match status" value="1"/>
</dbReference>
<evidence type="ECO:0000256" key="7">
    <source>
        <dbReference type="SAM" id="MobiDB-lite"/>
    </source>
</evidence>
<dbReference type="RefSeq" id="WP_380121338.1">
    <property type="nucleotide sequence ID" value="NZ_JBHSIU010000046.1"/>
</dbReference>
<keyword evidence="5 8" id="KW-1133">Transmembrane helix</keyword>
<keyword evidence="6 8" id="KW-0472">Membrane</keyword>
<evidence type="ECO:0000256" key="8">
    <source>
        <dbReference type="SAM" id="Phobius"/>
    </source>
</evidence>
<reference evidence="11" key="1">
    <citation type="journal article" date="2019" name="Int. J. Syst. Evol. Microbiol.">
        <title>The Global Catalogue of Microorganisms (GCM) 10K type strain sequencing project: providing services to taxonomists for standard genome sequencing and annotation.</title>
        <authorList>
            <consortium name="The Broad Institute Genomics Platform"/>
            <consortium name="The Broad Institute Genome Sequencing Center for Infectious Disease"/>
            <person name="Wu L."/>
            <person name="Ma J."/>
        </authorList>
    </citation>
    <scope>NUCLEOTIDE SEQUENCE [LARGE SCALE GENOMIC DNA]</scope>
    <source>
        <strain evidence="11">CGMCC 4.7152</strain>
    </source>
</reference>
<evidence type="ECO:0000313" key="10">
    <source>
        <dbReference type="EMBL" id="MFC5002851.1"/>
    </source>
</evidence>
<comment type="caution">
    <text evidence="10">The sequence shown here is derived from an EMBL/GenBank/DDBJ whole genome shotgun (WGS) entry which is preliminary data.</text>
</comment>
<feature type="domain" description="Major facilitator superfamily (MFS) profile" evidence="9">
    <location>
        <begin position="6"/>
        <end position="426"/>
    </location>
</feature>
<dbReference type="PROSITE" id="PS50850">
    <property type="entry name" value="MFS"/>
    <property type="match status" value="1"/>
</dbReference>
<dbReference type="InterPro" id="IPR020846">
    <property type="entry name" value="MFS_dom"/>
</dbReference>
<feature type="transmembrane region" description="Helical" evidence="8">
    <location>
        <begin position="300"/>
        <end position="319"/>
    </location>
</feature>
<evidence type="ECO:0000259" key="9">
    <source>
        <dbReference type="PROSITE" id="PS50850"/>
    </source>
</evidence>
<evidence type="ECO:0000256" key="2">
    <source>
        <dbReference type="ARBA" id="ARBA00022448"/>
    </source>
</evidence>
<dbReference type="InterPro" id="IPR050171">
    <property type="entry name" value="MFS_Transporters"/>
</dbReference>
<dbReference type="InterPro" id="IPR036259">
    <property type="entry name" value="MFS_trans_sf"/>
</dbReference>
<evidence type="ECO:0000256" key="5">
    <source>
        <dbReference type="ARBA" id="ARBA00022989"/>
    </source>
</evidence>
<keyword evidence="3" id="KW-1003">Cell membrane</keyword>
<dbReference type="EMBL" id="JBHSIU010000046">
    <property type="protein sequence ID" value="MFC5002851.1"/>
    <property type="molecule type" value="Genomic_DNA"/>
</dbReference>
<keyword evidence="4 8" id="KW-0812">Transmembrane</keyword>
<evidence type="ECO:0000256" key="3">
    <source>
        <dbReference type="ARBA" id="ARBA00022475"/>
    </source>
</evidence>
<feature type="transmembrane region" description="Helical" evidence="8">
    <location>
        <begin position="402"/>
        <end position="421"/>
    </location>
</feature>
<feature type="region of interest" description="Disordered" evidence="7">
    <location>
        <begin position="183"/>
        <end position="224"/>
    </location>
</feature>
<sequence length="447" mass="47072">MRRHVMWAIGLTAYIIAVFHRSSLGVAGVAAADRFGVGTSLLALLSVAQLAVYAGMQIPVGVLLDRFGSRRMLVGGGLLMVAGQLLFAYAHDIGPAIAARVLIGVGDAMTFISVLRVVAMWYPPRRNPLMVQLTGMVGQLGALSSAVPLVVLLRDAGWTATFVGAAGLGAAAITLVAFTLKDSPEPETESDTEAEADTEAYTDTDTDTRSGRAKAAKGADTGLKRSWEHPGTRLGLWTHFVAQFSGSVFALLWGYPFLTQGEGLDPATAALLLSLLTVGGIVLGPVVGHFCGRLPYHRSTLVLGIVASSALAWTVVLLWPGRAPVAVLTGLVLVLAVNGPGSMIGFDYARSFNPAARIGGATGIVNVGGFAASIVVIIGIGVLLDLQTRDGAAHPTLGAYKWAFAIQYLLWGLGAAQVWRYRRTTRRIMRPEHLAAMRRGEALPVTP</sequence>
<dbReference type="Gene3D" id="1.20.1250.20">
    <property type="entry name" value="MFS general substrate transporter like domains"/>
    <property type="match status" value="2"/>
</dbReference>
<name>A0ABV9W6Y5_9ACTN</name>
<feature type="transmembrane region" description="Helical" evidence="8">
    <location>
        <begin position="41"/>
        <end position="64"/>
    </location>
</feature>
<feature type="transmembrane region" description="Helical" evidence="8">
    <location>
        <begin position="358"/>
        <end position="382"/>
    </location>
</feature>
<evidence type="ECO:0000256" key="6">
    <source>
        <dbReference type="ARBA" id="ARBA00023136"/>
    </source>
</evidence>
<protein>
    <submittedName>
        <fullName evidence="10">Nitrate/nitrite transporter</fullName>
    </submittedName>
</protein>
<keyword evidence="11" id="KW-1185">Reference proteome</keyword>
<feature type="transmembrane region" description="Helical" evidence="8">
    <location>
        <begin position="97"/>
        <end position="119"/>
    </location>
</feature>
<feature type="transmembrane region" description="Helical" evidence="8">
    <location>
        <begin position="131"/>
        <end position="152"/>
    </location>
</feature>
<feature type="transmembrane region" description="Helical" evidence="8">
    <location>
        <begin position="71"/>
        <end position="91"/>
    </location>
</feature>
<feature type="transmembrane region" description="Helical" evidence="8">
    <location>
        <begin position="158"/>
        <end position="180"/>
    </location>
</feature>